<keyword evidence="9" id="KW-0170">Cobalt</keyword>
<keyword evidence="7 11" id="KW-0378">Hydrolase</keyword>
<dbReference type="InterPro" id="IPR001261">
    <property type="entry name" value="ArgE/DapE_CS"/>
</dbReference>
<evidence type="ECO:0000256" key="1">
    <source>
        <dbReference type="ARBA" id="ARBA00001947"/>
    </source>
</evidence>
<evidence type="ECO:0000256" key="9">
    <source>
        <dbReference type="ARBA" id="ARBA00023285"/>
    </source>
</evidence>
<dbReference type="Pfam" id="PF07687">
    <property type="entry name" value="M20_dimer"/>
    <property type="match status" value="1"/>
</dbReference>
<dbReference type="InterPro" id="IPR002933">
    <property type="entry name" value="Peptidase_M20"/>
</dbReference>
<comment type="similarity">
    <text evidence="2">Belongs to the peptidase M20A family. ArgE subfamily.</text>
</comment>
<evidence type="ECO:0000313" key="11">
    <source>
        <dbReference type="EMBL" id="SLN17180.1"/>
    </source>
</evidence>
<dbReference type="NCBIfam" id="NF005710">
    <property type="entry name" value="PRK07522.1"/>
    <property type="match status" value="1"/>
</dbReference>
<dbReference type="InterPro" id="IPR050072">
    <property type="entry name" value="Peptidase_M20A"/>
</dbReference>
<proteinExistence type="inferred from homology"/>
<dbReference type="CDD" id="cd03894">
    <property type="entry name" value="M20_ArgE"/>
    <property type="match status" value="1"/>
</dbReference>
<evidence type="ECO:0000256" key="7">
    <source>
        <dbReference type="ARBA" id="ARBA00022801"/>
    </source>
</evidence>
<dbReference type="AlphaFoldDB" id="A0A1X6YCP3"/>
<sequence length="427" mass="46966">MPPRARWHRRWLGRRGVYGLTQRRHGNTVAKVFRQPEEDVVTTQLSDTVALLGDLIAFPTVSEVSNLDMIAYLAHRLESEGARVEIFHDEIGHKANLFATIGPDTDGGIVLSGHSDVVPVDEQDWASYPFEMTEHQGLLYGRGACDMKGFIAAAVAMAPYFREKVRDRPVHFAFTYDEEVGCLGGQALVESLKEQGIRPGVAIIGEPTMMRIIEGHKGCYEYTTHFHGLAGHGSSPDRGVNAVEYAVRYVNRLLELKDRLRARAPASSRFDPPWTTINTGSLSGGVAHNVIASIAKLEWEMRPVQASDAQFVKDDLRNYCEEVLLPAMRAVCPDADITTEVIGEVEGLEPADANEAKEILMELTGLRSCELVPFGTEAGIFQQYGMSAVVCGPGSIDQAHKPDEYVSLDQLQQCVDMLGRLGDKLAA</sequence>
<keyword evidence="12" id="KW-1185">Reference proteome</keyword>
<gene>
    <name evidence="11" type="primary">argE</name>
    <name evidence="11" type="ORF">ROH8110_00473</name>
</gene>
<dbReference type="NCBIfam" id="TIGR01892">
    <property type="entry name" value="AcOrn-deacetyl"/>
    <property type="match status" value="1"/>
</dbReference>
<evidence type="ECO:0000256" key="8">
    <source>
        <dbReference type="ARBA" id="ARBA00022833"/>
    </source>
</evidence>
<dbReference type="EC" id="3.5.1.16" evidence="11"/>
<keyword evidence="5" id="KW-0028">Amino-acid biosynthesis</keyword>
<evidence type="ECO:0000256" key="6">
    <source>
        <dbReference type="ARBA" id="ARBA00022723"/>
    </source>
</evidence>
<dbReference type="Proteomes" id="UP000193207">
    <property type="component" value="Unassembled WGS sequence"/>
</dbReference>
<evidence type="ECO:0000256" key="3">
    <source>
        <dbReference type="ARBA" id="ARBA00022490"/>
    </source>
</evidence>
<dbReference type="Pfam" id="PF01546">
    <property type="entry name" value="Peptidase_M20"/>
    <property type="match status" value="1"/>
</dbReference>
<dbReference type="EMBL" id="FWFU01000001">
    <property type="protein sequence ID" value="SLN17180.1"/>
    <property type="molecule type" value="Genomic_DNA"/>
</dbReference>
<comment type="cofactor">
    <cofactor evidence="1">
        <name>Zn(2+)</name>
        <dbReference type="ChEBI" id="CHEBI:29105"/>
    </cofactor>
</comment>
<dbReference type="PROSITE" id="PS00759">
    <property type="entry name" value="ARGE_DAPE_CPG2_2"/>
    <property type="match status" value="1"/>
</dbReference>
<keyword evidence="6" id="KW-0479">Metal-binding</keyword>
<dbReference type="InterPro" id="IPR036264">
    <property type="entry name" value="Bact_exopeptidase_dim_dom"/>
</dbReference>
<accession>A0A1X6YCP3</accession>
<keyword evidence="8" id="KW-0862">Zinc</keyword>
<feature type="domain" description="Peptidase M20 dimerisation" evidence="10">
    <location>
        <begin position="215"/>
        <end position="325"/>
    </location>
</feature>
<dbReference type="GO" id="GO:0006526">
    <property type="term" value="P:L-arginine biosynthetic process"/>
    <property type="evidence" value="ECO:0007669"/>
    <property type="project" value="UniProtKB-KW"/>
</dbReference>
<dbReference type="SUPFAM" id="SSF53187">
    <property type="entry name" value="Zn-dependent exopeptidases"/>
    <property type="match status" value="1"/>
</dbReference>
<dbReference type="Gene3D" id="3.30.70.360">
    <property type="match status" value="1"/>
</dbReference>
<keyword evidence="4" id="KW-0055">Arginine biosynthesis</keyword>
<keyword evidence="3" id="KW-0963">Cytoplasm</keyword>
<dbReference type="OrthoDB" id="9809784at2"/>
<dbReference type="InterPro" id="IPR010169">
    <property type="entry name" value="AcOrn-deacetyl"/>
</dbReference>
<dbReference type="InterPro" id="IPR011650">
    <property type="entry name" value="Peptidase_M20_dimer"/>
</dbReference>
<evidence type="ECO:0000256" key="5">
    <source>
        <dbReference type="ARBA" id="ARBA00022605"/>
    </source>
</evidence>
<dbReference type="PANTHER" id="PTHR43808">
    <property type="entry name" value="ACETYLORNITHINE DEACETYLASE"/>
    <property type="match status" value="1"/>
</dbReference>
<evidence type="ECO:0000256" key="2">
    <source>
        <dbReference type="ARBA" id="ARBA00005691"/>
    </source>
</evidence>
<evidence type="ECO:0000313" key="12">
    <source>
        <dbReference type="Proteomes" id="UP000193207"/>
    </source>
</evidence>
<protein>
    <submittedName>
        <fullName evidence="11">Acetylornithine deacetylase</fullName>
        <ecNumber evidence="11">3.5.1.16</ecNumber>
    </submittedName>
</protein>
<dbReference type="SUPFAM" id="SSF55031">
    <property type="entry name" value="Bacterial exopeptidase dimerisation domain"/>
    <property type="match status" value="1"/>
</dbReference>
<reference evidence="11 12" key="1">
    <citation type="submission" date="2017-03" db="EMBL/GenBank/DDBJ databases">
        <authorList>
            <person name="Afonso C.L."/>
            <person name="Miller P.J."/>
            <person name="Scott M.A."/>
            <person name="Spackman E."/>
            <person name="Goraichik I."/>
            <person name="Dimitrov K.M."/>
            <person name="Suarez D.L."/>
            <person name="Swayne D.E."/>
        </authorList>
    </citation>
    <scope>NUCLEOTIDE SEQUENCE [LARGE SCALE GENOMIC DNA]</scope>
    <source>
        <strain evidence="11 12">CECT 8110</strain>
    </source>
</reference>
<dbReference type="Gene3D" id="3.40.630.10">
    <property type="entry name" value="Zn peptidases"/>
    <property type="match status" value="1"/>
</dbReference>
<dbReference type="GO" id="GO:0046872">
    <property type="term" value="F:metal ion binding"/>
    <property type="evidence" value="ECO:0007669"/>
    <property type="project" value="UniProtKB-KW"/>
</dbReference>
<dbReference type="GO" id="GO:0008777">
    <property type="term" value="F:acetylornithine deacetylase activity"/>
    <property type="evidence" value="ECO:0007669"/>
    <property type="project" value="UniProtKB-EC"/>
</dbReference>
<organism evidence="11 12">
    <name type="scientific">Roseovarius halotolerans</name>
    <dbReference type="NCBI Taxonomy" id="505353"/>
    <lineage>
        <taxon>Bacteria</taxon>
        <taxon>Pseudomonadati</taxon>
        <taxon>Pseudomonadota</taxon>
        <taxon>Alphaproteobacteria</taxon>
        <taxon>Rhodobacterales</taxon>
        <taxon>Roseobacteraceae</taxon>
        <taxon>Roseovarius</taxon>
    </lineage>
</organism>
<dbReference type="PANTHER" id="PTHR43808:SF31">
    <property type="entry name" value="N-ACETYL-L-CITRULLINE DEACETYLASE"/>
    <property type="match status" value="1"/>
</dbReference>
<evidence type="ECO:0000259" key="10">
    <source>
        <dbReference type="Pfam" id="PF07687"/>
    </source>
</evidence>
<name>A0A1X6YCP3_9RHOB</name>
<evidence type="ECO:0000256" key="4">
    <source>
        <dbReference type="ARBA" id="ARBA00022571"/>
    </source>
</evidence>